<feature type="active site" description="Cysteine sulfenic acid (-SOH) intermediate" evidence="6">
    <location>
        <position position="137"/>
    </location>
</feature>
<keyword evidence="2 6" id="KW-0049">Antioxidant</keyword>
<dbReference type="PANTHER" id="PTHR33930:SF7">
    <property type="entry name" value="ALKYL HYDROPEROXIDE REDUCTASE AHPD"/>
    <property type="match status" value="1"/>
</dbReference>
<evidence type="ECO:0000313" key="9">
    <source>
        <dbReference type="Proteomes" id="UP000001351"/>
    </source>
</evidence>
<feature type="disulfide bond" evidence="6">
    <location>
        <begin position="134"/>
        <end position="137"/>
    </location>
</feature>
<protein>
    <recommendedName>
        <fullName evidence="6">Alkyl hydroperoxide reductase AhpD</fullName>
        <ecNumber evidence="6">1.11.1.28</ecNumber>
    </recommendedName>
    <alternativeName>
        <fullName evidence="6">Alkylhydroperoxidase AhpD</fullName>
    </alternativeName>
</protein>
<reference evidence="8 9" key="1">
    <citation type="journal article" date="2011" name="Mol. Biol. Evol.">
        <title>Comparative genomic analysis of fruiting body formation in Myxococcales.</title>
        <authorList>
            <person name="Huntley S."/>
            <person name="Hamann N."/>
            <person name="Wegener-Feldbrugge S."/>
            <person name="Treuner-Lange A."/>
            <person name="Kube M."/>
            <person name="Reinhardt R."/>
            <person name="Klages S."/>
            <person name="Muller R."/>
            <person name="Ronning C.M."/>
            <person name="Nierman W.C."/>
            <person name="Sogaard-Andersen L."/>
        </authorList>
    </citation>
    <scope>NUCLEOTIDE SEQUENCE [LARGE SCALE GENOMIC DNA]</scope>
    <source>
        <strain evidence="8 9">DW4/3-1</strain>
    </source>
</reference>
<dbReference type="KEGG" id="sur:STAUR_2335"/>
<dbReference type="GO" id="GO:0045454">
    <property type="term" value="P:cell redox homeostasis"/>
    <property type="evidence" value="ECO:0007669"/>
    <property type="project" value="TreeGrafter"/>
</dbReference>
<feature type="domain" description="Carboxymuconolactone decarboxylase-like" evidence="7">
    <location>
        <begin position="118"/>
        <end position="168"/>
    </location>
</feature>
<dbReference type="Proteomes" id="UP000001351">
    <property type="component" value="Chromosome"/>
</dbReference>
<keyword evidence="3 6" id="KW-0560">Oxidoreductase</keyword>
<accession>E3FDR0</accession>
<comment type="catalytic activity">
    <reaction evidence="6">
        <text>N(6)-[(R)-dihydrolipoyl]-L-lysyl-[lipoyl-carrier protein] + a hydroperoxide = N(6)-[(R)-lipoyl]-L-lysyl-[lipoyl-carrier protein] + an alcohol + H2O</text>
        <dbReference type="Rhea" id="RHEA:62636"/>
        <dbReference type="Rhea" id="RHEA-COMP:10502"/>
        <dbReference type="Rhea" id="RHEA-COMP:16355"/>
        <dbReference type="ChEBI" id="CHEBI:15377"/>
        <dbReference type="ChEBI" id="CHEBI:30879"/>
        <dbReference type="ChEBI" id="CHEBI:35924"/>
        <dbReference type="ChEBI" id="CHEBI:83099"/>
        <dbReference type="ChEBI" id="CHEBI:83100"/>
        <dbReference type="EC" id="1.11.1.28"/>
    </reaction>
</comment>
<comment type="function">
    <text evidence="6">Antioxidant protein with alkyl hydroperoxidase activity. Required for the reduction of the AhpC active site cysteine residues and for the regeneration of the AhpC enzyme activity.</text>
</comment>
<dbReference type="GO" id="GO:0006979">
    <property type="term" value="P:response to oxidative stress"/>
    <property type="evidence" value="ECO:0007669"/>
    <property type="project" value="InterPro"/>
</dbReference>
<evidence type="ECO:0000256" key="1">
    <source>
        <dbReference type="ARBA" id="ARBA00022559"/>
    </source>
</evidence>
<dbReference type="Pfam" id="PF02627">
    <property type="entry name" value="CMD"/>
    <property type="match status" value="1"/>
</dbReference>
<dbReference type="GO" id="GO:0051920">
    <property type="term" value="F:peroxiredoxin activity"/>
    <property type="evidence" value="ECO:0007669"/>
    <property type="project" value="InterPro"/>
</dbReference>
<dbReference type="InterPro" id="IPR004675">
    <property type="entry name" value="AhpD_core"/>
</dbReference>
<evidence type="ECO:0000256" key="4">
    <source>
        <dbReference type="ARBA" id="ARBA00023157"/>
    </source>
</evidence>
<dbReference type="Gene3D" id="1.20.1290.10">
    <property type="entry name" value="AhpD-like"/>
    <property type="match status" value="1"/>
</dbReference>
<comment type="similarity">
    <text evidence="6">Belongs to the AhpD family.</text>
</comment>
<dbReference type="GO" id="GO:0015036">
    <property type="term" value="F:disulfide oxidoreductase activity"/>
    <property type="evidence" value="ECO:0007669"/>
    <property type="project" value="TreeGrafter"/>
</dbReference>
<feature type="active site" description="Proton donor" evidence="6">
    <location>
        <position position="134"/>
    </location>
</feature>
<name>E3FDR0_STIAD</name>
<dbReference type="EC" id="1.11.1.28" evidence="6"/>
<sequence>MASIEVIRGELADSHKDTRLNLQAVLEGGSLTPEQRWGVAVACAFAARNERLKEAVINEAKKALANPDPVIEDARAAASLMGMNNVYYRFRHMIGKESYSTKRPGLRMNRLAQVLTNKVDFELVCLAVSAINGCEMCVQSHEKVVIEGGLSEDQVHDAVRIAAVIHAAAVGLES</sequence>
<keyword evidence="1 6" id="KW-0575">Peroxidase</keyword>
<feature type="disulfide bond" description="Interchain (with AhpC); in linked form" evidence="6">
    <location>
        <position position="137"/>
    </location>
</feature>
<keyword evidence="9" id="KW-1185">Reference proteome</keyword>
<dbReference type="NCBIfam" id="TIGR00778">
    <property type="entry name" value="ahpD_dom"/>
    <property type="match status" value="1"/>
</dbReference>
<dbReference type="OrthoDB" id="9801997at2"/>
<dbReference type="PANTHER" id="PTHR33930">
    <property type="entry name" value="ALKYL HYDROPEROXIDE REDUCTASE AHPD"/>
    <property type="match status" value="1"/>
</dbReference>
<evidence type="ECO:0000256" key="6">
    <source>
        <dbReference type="HAMAP-Rule" id="MF_01676"/>
    </source>
</evidence>
<dbReference type="SUPFAM" id="SSF69118">
    <property type="entry name" value="AhpD-like"/>
    <property type="match status" value="1"/>
</dbReference>
<proteinExistence type="inferred from homology"/>
<dbReference type="HAMAP" id="MF_01676">
    <property type="entry name" value="AhpD"/>
    <property type="match status" value="1"/>
</dbReference>
<dbReference type="eggNOG" id="COG2128">
    <property type="taxonomic scope" value="Bacteria"/>
</dbReference>
<dbReference type="RefSeq" id="WP_013375165.1">
    <property type="nucleotide sequence ID" value="NC_014623.1"/>
</dbReference>
<evidence type="ECO:0000313" key="8">
    <source>
        <dbReference type="EMBL" id="ADO70139.1"/>
    </source>
</evidence>
<dbReference type="GO" id="GO:0032843">
    <property type="term" value="F:hydroperoxide reductase activity"/>
    <property type="evidence" value="ECO:0007669"/>
    <property type="project" value="InterPro"/>
</dbReference>
<evidence type="ECO:0000259" key="7">
    <source>
        <dbReference type="Pfam" id="PF02627"/>
    </source>
</evidence>
<dbReference type="InterPro" id="IPR003779">
    <property type="entry name" value="CMD-like"/>
</dbReference>
<dbReference type="HOGENOM" id="CLU_105328_0_0_7"/>
<dbReference type="AlphaFoldDB" id="E3FDR0"/>
<keyword evidence="4 6" id="KW-1015">Disulfide bond</keyword>
<evidence type="ECO:0000256" key="3">
    <source>
        <dbReference type="ARBA" id="ARBA00023002"/>
    </source>
</evidence>
<keyword evidence="5 6" id="KW-0676">Redox-active center</keyword>
<dbReference type="EMBL" id="CP002271">
    <property type="protein sequence ID" value="ADO70139.1"/>
    <property type="molecule type" value="Genomic_DNA"/>
</dbReference>
<dbReference type="STRING" id="378806.STAUR_2335"/>
<dbReference type="InterPro" id="IPR004674">
    <property type="entry name" value="AhpD"/>
</dbReference>
<evidence type="ECO:0000256" key="5">
    <source>
        <dbReference type="ARBA" id="ARBA00023284"/>
    </source>
</evidence>
<organism evidence="8 9">
    <name type="scientific">Stigmatella aurantiaca (strain DW4/3-1)</name>
    <dbReference type="NCBI Taxonomy" id="378806"/>
    <lineage>
        <taxon>Bacteria</taxon>
        <taxon>Pseudomonadati</taxon>
        <taxon>Myxococcota</taxon>
        <taxon>Myxococcia</taxon>
        <taxon>Myxococcales</taxon>
        <taxon>Cystobacterineae</taxon>
        <taxon>Archangiaceae</taxon>
        <taxon>Stigmatella</taxon>
    </lineage>
</organism>
<evidence type="ECO:0000256" key="2">
    <source>
        <dbReference type="ARBA" id="ARBA00022862"/>
    </source>
</evidence>
<gene>
    <name evidence="6" type="primary">ahpD</name>
    <name evidence="8" type="ordered locus">STAUR_2335</name>
</gene>
<dbReference type="InterPro" id="IPR029032">
    <property type="entry name" value="AhpD-like"/>
</dbReference>